<accession>A0A177NSC9</accession>
<dbReference type="STRING" id="980561.A1359_03170"/>
<reference evidence="2 3" key="1">
    <citation type="submission" date="2016-03" db="EMBL/GenBank/DDBJ databases">
        <authorList>
            <person name="Ploux O."/>
        </authorList>
    </citation>
    <scope>NUCLEOTIDE SEQUENCE [LARGE SCALE GENOMIC DNA]</scope>
    <source>
        <strain evidence="2 3">R-45370</strain>
    </source>
</reference>
<evidence type="ECO:0000313" key="3">
    <source>
        <dbReference type="Proteomes" id="UP000078476"/>
    </source>
</evidence>
<evidence type="ECO:0000313" key="2">
    <source>
        <dbReference type="EMBL" id="OAI20474.1"/>
    </source>
</evidence>
<proteinExistence type="predicted"/>
<protein>
    <recommendedName>
        <fullName evidence="4">Histidine kinase</fullName>
    </recommendedName>
</protein>
<evidence type="ECO:0008006" key="4">
    <source>
        <dbReference type="Google" id="ProtNLM"/>
    </source>
</evidence>
<dbReference type="OrthoDB" id="3212305at2"/>
<evidence type="ECO:0000256" key="1">
    <source>
        <dbReference type="SAM" id="MobiDB-lite"/>
    </source>
</evidence>
<sequence>MKRQGLVSIKVALYGMDPRSHKTMELYLKGPCRGIAEVVPEADAEIDIIDADFATAGEILQTRRQQTPERPILLLSLEFLKIENTYFVQKPVNAEQLTAVLSKIVSSKKPKQLIEPEQPVTTLGVSPAAIQDAIPQENTDTANPSPKATKSRKTFANNEGGYTAFLGTLSDIDFSDPEQLQRASFDAKSHLLGYVLSAFKVACHQGKTQQLNSIWKPILIFPDTRQIWLDADDKQLRVFAGIEQNHTFAGKISLLAVDAAISKIGLAADKFQDIDVFIWKLTIWTSKGRFPASINLQQAVYLKHWPNFTRLLLTPDAMRIAALLLKDPRTPLQLANLLNIKPQYVFAFISACNSLDILGQCQRSADFMVVPEVPKPSKKQNLFSKILNKLRGD</sequence>
<feature type="region of interest" description="Disordered" evidence="1">
    <location>
        <begin position="134"/>
        <end position="154"/>
    </location>
</feature>
<dbReference type="AlphaFoldDB" id="A0A177NSC9"/>
<dbReference type="EMBL" id="LUUI01000044">
    <property type="protein sequence ID" value="OAI20474.1"/>
    <property type="molecule type" value="Genomic_DNA"/>
</dbReference>
<keyword evidence="3" id="KW-1185">Reference proteome</keyword>
<name>A0A177NSC9_9GAMM</name>
<dbReference type="Proteomes" id="UP000078476">
    <property type="component" value="Unassembled WGS sequence"/>
</dbReference>
<feature type="compositionally biased region" description="Polar residues" evidence="1">
    <location>
        <begin position="136"/>
        <end position="148"/>
    </location>
</feature>
<dbReference type="RefSeq" id="WP_066977804.1">
    <property type="nucleotide sequence ID" value="NZ_LUUI01000044.1"/>
</dbReference>
<comment type="caution">
    <text evidence="2">The sequence shown here is derived from an EMBL/GenBank/DDBJ whole genome shotgun (WGS) entry which is preliminary data.</text>
</comment>
<organism evidence="2 3">
    <name type="scientific">Methylomonas lenta</name>
    <dbReference type="NCBI Taxonomy" id="980561"/>
    <lineage>
        <taxon>Bacteria</taxon>
        <taxon>Pseudomonadati</taxon>
        <taxon>Pseudomonadota</taxon>
        <taxon>Gammaproteobacteria</taxon>
        <taxon>Methylococcales</taxon>
        <taxon>Methylococcaceae</taxon>
        <taxon>Methylomonas</taxon>
    </lineage>
</organism>
<gene>
    <name evidence="2" type="ORF">A1359_03170</name>
</gene>